<reference evidence="2" key="1">
    <citation type="journal article" date="2022" name="Mol. Ecol. Resour.">
        <title>The genomes of chicory, endive, great burdock and yacon provide insights into Asteraceae palaeo-polyploidization history and plant inulin production.</title>
        <authorList>
            <person name="Fan W."/>
            <person name="Wang S."/>
            <person name="Wang H."/>
            <person name="Wang A."/>
            <person name="Jiang F."/>
            <person name="Liu H."/>
            <person name="Zhao H."/>
            <person name="Xu D."/>
            <person name="Zhang Y."/>
        </authorList>
    </citation>
    <scope>NUCLEOTIDE SEQUENCE [LARGE SCALE GENOMIC DNA]</scope>
    <source>
        <strain evidence="2">cv. Yunnan</strain>
    </source>
</reference>
<accession>A0ACB9GML6</accession>
<organism evidence="1 2">
    <name type="scientific">Smallanthus sonchifolius</name>
    <dbReference type="NCBI Taxonomy" id="185202"/>
    <lineage>
        <taxon>Eukaryota</taxon>
        <taxon>Viridiplantae</taxon>
        <taxon>Streptophyta</taxon>
        <taxon>Embryophyta</taxon>
        <taxon>Tracheophyta</taxon>
        <taxon>Spermatophyta</taxon>
        <taxon>Magnoliopsida</taxon>
        <taxon>eudicotyledons</taxon>
        <taxon>Gunneridae</taxon>
        <taxon>Pentapetalae</taxon>
        <taxon>asterids</taxon>
        <taxon>campanulids</taxon>
        <taxon>Asterales</taxon>
        <taxon>Asteraceae</taxon>
        <taxon>Asteroideae</taxon>
        <taxon>Heliantheae alliance</taxon>
        <taxon>Millerieae</taxon>
        <taxon>Smallanthus</taxon>
    </lineage>
</organism>
<keyword evidence="2" id="KW-1185">Reference proteome</keyword>
<gene>
    <name evidence="1" type="ORF">L1987_43376</name>
</gene>
<protein>
    <submittedName>
        <fullName evidence="1">Uncharacterized protein</fullName>
    </submittedName>
</protein>
<dbReference type="EMBL" id="CM042031">
    <property type="protein sequence ID" value="KAI3784280.1"/>
    <property type="molecule type" value="Genomic_DNA"/>
</dbReference>
<proteinExistence type="predicted"/>
<evidence type="ECO:0000313" key="2">
    <source>
        <dbReference type="Proteomes" id="UP001056120"/>
    </source>
</evidence>
<evidence type="ECO:0000313" key="1">
    <source>
        <dbReference type="EMBL" id="KAI3784280.1"/>
    </source>
</evidence>
<reference evidence="1 2" key="2">
    <citation type="journal article" date="2022" name="Mol. Ecol. Resour.">
        <title>The genomes of chicory, endive, great burdock and yacon provide insights into Asteraceae paleo-polyploidization history and plant inulin production.</title>
        <authorList>
            <person name="Fan W."/>
            <person name="Wang S."/>
            <person name="Wang H."/>
            <person name="Wang A."/>
            <person name="Jiang F."/>
            <person name="Liu H."/>
            <person name="Zhao H."/>
            <person name="Xu D."/>
            <person name="Zhang Y."/>
        </authorList>
    </citation>
    <scope>NUCLEOTIDE SEQUENCE [LARGE SCALE GENOMIC DNA]</scope>
    <source>
        <strain evidence="2">cv. Yunnan</strain>
        <tissue evidence="1">Leaves</tissue>
    </source>
</reference>
<dbReference type="Proteomes" id="UP001056120">
    <property type="component" value="Linkage Group LG14"/>
</dbReference>
<name>A0ACB9GML6_9ASTR</name>
<sequence>MPLHQRRFERTKKTKRSYNRLGESVVGLSPPSRSPIDTIDLIQSKDSRIEACWLQGEAEAGLERLHQCADMELNTYLNEDGSQDEFNNFITKLAGLTSVVIQRIVKQIVRNIFSATVNCVSYPYVRQDCRLGGFYDKANVKKGPWSPEEDEKLKDYIQPHGIGGNWIALPQKAGLRRCGKTLVAGGK</sequence>
<comment type="caution">
    <text evidence="1">The sequence shown here is derived from an EMBL/GenBank/DDBJ whole genome shotgun (WGS) entry which is preliminary data.</text>
</comment>